<organism evidence="6 7">
    <name type="scientific">Urochloa decumbens</name>
    <dbReference type="NCBI Taxonomy" id="240449"/>
    <lineage>
        <taxon>Eukaryota</taxon>
        <taxon>Viridiplantae</taxon>
        <taxon>Streptophyta</taxon>
        <taxon>Embryophyta</taxon>
        <taxon>Tracheophyta</taxon>
        <taxon>Spermatophyta</taxon>
        <taxon>Magnoliopsida</taxon>
        <taxon>Liliopsida</taxon>
        <taxon>Poales</taxon>
        <taxon>Poaceae</taxon>
        <taxon>PACMAD clade</taxon>
        <taxon>Panicoideae</taxon>
        <taxon>Panicodae</taxon>
        <taxon>Paniceae</taxon>
        <taxon>Melinidinae</taxon>
        <taxon>Urochloa</taxon>
    </lineage>
</organism>
<dbReference type="SUPFAM" id="SSF50630">
    <property type="entry name" value="Acid proteases"/>
    <property type="match status" value="1"/>
</dbReference>
<accession>A0ABC9AL86</accession>
<feature type="chain" id="PRO_5044878679" description="Peptidase A1 domain-containing protein" evidence="4">
    <location>
        <begin position="26"/>
        <end position="442"/>
    </location>
</feature>
<dbReference type="PANTHER" id="PTHR47967">
    <property type="entry name" value="OS07G0603500 PROTEIN-RELATED"/>
    <property type="match status" value="1"/>
</dbReference>
<reference evidence="6 7" key="2">
    <citation type="submission" date="2024-10" db="EMBL/GenBank/DDBJ databases">
        <authorList>
            <person name="Ryan C."/>
        </authorList>
    </citation>
    <scope>NUCLEOTIDE SEQUENCE [LARGE SCALE GENOMIC DNA]</scope>
</reference>
<feature type="domain" description="Peptidase A1" evidence="5">
    <location>
        <begin position="87"/>
        <end position="430"/>
    </location>
</feature>
<dbReference type="PANTHER" id="PTHR47967:SF117">
    <property type="entry name" value="PEPTIDASE A1 DOMAIN-CONTAINING PROTEIN"/>
    <property type="match status" value="1"/>
</dbReference>
<name>A0ABC9AL86_9POAL</name>
<dbReference type="GO" id="GO:0008233">
    <property type="term" value="F:peptidase activity"/>
    <property type="evidence" value="ECO:0007669"/>
    <property type="project" value="UniProtKB-KW"/>
</dbReference>
<dbReference type="InterPro" id="IPR051708">
    <property type="entry name" value="Plant_Aspart_Prot_A1"/>
</dbReference>
<keyword evidence="3" id="KW-0378">Hydrolase</keyword>
<proteinExistence type="inferred from homology"/>
<dbReference type="GO" id="GO:0006508">
    <property type="term" value="P:proteolysis"/>
    <property type="evidence" value="ECO:0007669"/>
    <property type="project" value="UniProtKB-KW"/>
</dbReference>
<dbReference type="InterPro" id="IPR032799">
    <property type="entry name" value="TAXi_C"/>
</dbReference>
<dbReference type="InterPro" id="IPR033121">
    <property type="entry name" value="PEPTIDASE_A1"/>
</dbReference>
<keyword evidence="7" id="KW-1185">Reference proteome</keyword>
<dbReference type="EMBL" id="OZ075131">
    <property type="protein sequence ID" value="CAL4980911.1"/>
    <property type="molecule type" value="Genomic_DNA"/>
</dbReference>
<feature type="signal peptide" evidence="4">
    <location>
        <begin position="1"/>
        <end position="25"/>
    </location>
</feature>
<evidence type="ECO:0000256" key="1">
    <source>
        <dbReference type="ARBA" id="ARBA00007447"/>
    </source>
</evidence>
<dbReference type="InterPro" id="IPR032861">
    <property type="entry name" value="TAXi_N"/>
</dbReference>
<dbReference type="Gene3D" id="2.40.70.10">
    <property type="entry name" value="Acid Proteases"/>
    <property type="match status" value="2"/>
</dbReference>
<evidence type="ECO:0000256" key="2">
    <source>
        <dbReference type="ARBA" id="ARBA00022670"/>
    </source>
</evidence>
<protein>
    <recommendedName>
        <fullName evidence="5">Peptidase A1 domain-containing protein</fullName>
    </recommendedName>
</protein>
<dbReference type="AlphaFoldDB" id="A0ABC9AL86"/>
<dbReference type="Pfam" id="PF14541">
    <property type="entry name" value="TAXi_C"/>
    <property type="match status" value="1"/>
</dbReference>
<dbReference type="InterPro" id="IPR021109">
    <property type="entry name" value="Peptidase_aspartic_dom_sf"/>
</dbReference>
<sequence length="442" mass="47673">MDTNLVTALTIVAALFVHHLPLAIADITRASSNTSAGGFTLPLFTKQTPGLTIRRGADGFLHLQHSLSSLEASNHGTTILPESGAQHTTEVHFGTGNGRRKLLLELDATAPMTWIQCKPCHPVAAQTGALFDGELSPTFQHVDASVCRPPFVPDPSIHRCRFHLGAGTPGGLLVNGLVSVDEYTREDGYVFPKFVFGCAHETHNFHNLNTFAGTLAYRRFATQAAAAHGMARSSYCLFRETSRKGFLRFGAEADIPHKPHYQTTKILPVHESAYHVSLAGVSVGGRRLAGVRPETFARREGGEGGCIVDLGMPLTVLVEEAYRAVEDAVWSDLGRHGATRVEHAGYGLCVRATAAVKGRLPSLSLHFAGEEATLVVWPKQLFLMVDDERAGPGQVACLALVPGRRTVIGALQQVDTRFVFDLKDNKLSFAPESCVQDTVPVA</sequence>
<keyword evidence="4" id="KW-0732">Signal</keyword>
<comment type="similarity">
    <text evidence="1">Belongs to the peptidase A1 family.</text>
</comment>
<evidence type="ECO:0000313" key="6">
    <source>
        <dbReference type="EMBL" id="CAL4980911.1"/>
    </source>
</evidence>
<gene>
    <name evidence="6" type="ORF">URODEC1_LOCUS55897</name>
</gene>
<evidence type="ECO:0000256" key="3">
    <source>
        <dbReference type="ARBA" id="ARBA00022801"/>
    </source>
</evidence>
<dbReference type="PROSITE" id="PS51767">
    <property type="entry name" value="PEPTIDASE_A1"/>
    <property type="match status" value="1"/>
</dbReference>
<evidence type="ECO:0000313" key="7">
    <source>
        <dbReference type="Proteomes" id="UP001497457"/>
    </source>
</evidence>
<evidence type="ECO:0000259" key="5">
    <source>
        <dbReference type="PROSITE" id="PS51767"/>
    </source>
</evidence>
<reference evidence="7" key="1">
    <citation type="submission" date="2024-06" db="EMBL/GenBank/DDBJ databases">
        <authorList>
            <person name="Ryan C."/>
        </authorList>
    </citation>
    <scope>NUCLEOTIDE SEQUENCE [LARGE SCALE GENOMIC DNA]</scope>
</reference>
<dbReference type="Proteomes" id="UP001497457">
    <property type="component" value="Chromosome 21rd"/>
</dbReference>
<dbReference type="Pfam" id="PF14543">
    <property type="entry name" value="TAXi_N"/>
    <property type="match status" value="1"/>
</dbReference>
<keyword evidence="2" id="KW-0645">Protease</keyword>
<evidence type="ECO:0000256" key="4">
    <source>
        <dbReference type="SAM" id="SignalP"/>
    </source>
</evidence>